<feature type="transmembrane region" description="Helical" evidence="1">
    <location>
        <begin position="131"/>
        <end position="149"/>
    </location>
</feature>
<organism evidence="2 3">
    <name type="scientific">Parerythrobacter lacustris</name>
    <dbReference type="NCBI Taxonomy" id="2969984"/>
    <lineage>
        <taxon>Bacteria</taxon>
        <taxon>Pseudomonadati</taxon>
        <taxon>Pseudomonadota</taxon>
        <taxon>Alphaproteobacteria</taxon>
        <taxon>Sphingomonadales</taxon>
        <taxon>Erythrobacteraceae</taxon>
        <taxon>Parerythrobacter</taxon>
    </lineage>
</organism>
<dbReference type="RefSeq" id="WP_257594442.1">
    <property type="nucleotide sequence ID" value="NZ_JANKHH010000001.1"/>
</dbReference>
<accession>A0ABT1XLZ1</accession>
<keyword evidence="3" id="KW-1185">Reference proteome</keyword>
<evidence type="ECO:0000256" key="1">
    <source>
        <dbReference type="SAM" id="Phobius"/>
    </source>
</evidence>
<reference evidence="2 3" key="1">
    <citation type="submission" date="2022-08" db="EMBL/GenBank/DDBJ databases">
        <title>Polyphasic taxonomy analysis of Qipengyuania sp.RS5-5.</title>
        <authorList>
            <person name="Xamxidin M."/>
            <person name="Wu M."/>
        </authorList>
    </citation>
    <scope>NUCLEOTIDE SEQUENCE [LARGE SCALE GENOMIC DNA]</scope>
    <source>
        <strain evidence="2 3">RS5-5</strain>
    </source>
</reference>
<name>A0ABT1XLZ1_9SPHN</name>
<keyword evidence="1" id="KW-0472">Membrane</keyword>
<feature type="transmembrane region" description="Helical" evidence="1">
    <location>
        <begin position="59"/>
        <end position="81"/>
    </location>
</feature>
<evidence type="ECO:0000313" key="2">
    <source>
        <dbReference type="EMBL" id="MCR2832684.1"/>
    </source>
</evidence>
<dbReference type="Proteomes" id="UP001206067">
    <property type="component" value="Unassembled WGS sequence"/>
</dbReference>
<proteinExistence type="predicted"/>
<keyword evidence="1" id="KW-1133">Transmembrane helix</keyword>
<gene>
    <name evidence="2" type="ORF">NSO95_01880</name>
</gene>
<keyword evidence="1" id="KW-0812">Transmembrane</keyword>
<comment type="caution">
    <text evidence="2">The sequence shown here is derived from an EMBL/GenBank/DDBJ whole genome shotgun (WGS) entry which is preliminary data.</text>
</comment>
<protein>
    <submittedName>
        <fullName evidence="2">Uncharacterized protein</fullName>
    </submittedName>
</protein>
<evidence type="ECO:0000313" key="3">
    <source>
        <dbReference type="Proteomes" id="UP001206067"/>
    </source>
</evidence>
<sequence length="151" mass="16452">MAHAEFPEELAKLTYERLGEIRRVLVDEHSASYRWIMASLLAVNSGGVFAVIGTDIAKVAMGLSAAAFWFGILLAFVTAWLGQVQTRKFIQANSKLEEYWAIVAVTGQVDLDKGAKLEEARSAIDSTIPRWTGIGSFVAFSIGFLLVGISL</sequence>
<feature type="transmembrane region" description="Helical" evidence="1">
    <location>
        <begin position="32"/>
        <end position="53"/>
    </location>
</feature>
<dbReference type="EMBL" id="JANKHH010000001">
    <property type="protein sequence ID" value="MCR2832684.1"/>
    <property type="molecule type" value="Genomic_DNA"/>
</dbReference>